<name>A0ACC6KY47_9SPHI</name>
<comment type="caution">
    <text evidence="1">The sequence shown here is derived from an EMBL/GenBank/DDBJ whole genome shotgun (WGS) entry which is preliminary data.</text>
</comment>
<evidence type="ECO:0000313" key="2">
    <source>
        <dbReference type="Proteomes" id="UP001246858"/>
    </source>
</evidence>
<dbReference type="EMBL" id="JAVDTF010000002">
    <property type="protein sequence ID" value="MDR6784197.1"/>
    <property type="molecule type" value="Genomic_DNA"/>
</dbReference>
<keyword evidence="2" id="KW-1185">Reference proteome</keyword>
<proteinExistence type="predicted"/>
<evidence type="ECO:0000313" key="1">
    <source>
        <dbReference type="EMBL" id="MDR6784197.1"/>
    </source>
</evidence>
<sequence length="541" mass="58973">MKTNEMVFSRESFIEQVEKQADWDVIIIGGGATGLGTAVDAASRGYRTLLLEQSDFAKGTSSRSTKLVHGGVRYLAQGDVALVYEALHERGLLLKNAPHLVKDQEFVIPVYSWLSKYKYLIGLKFYDLLAGRSGFKKSSFLSANKVLAAIPGLKPDGLKGGVSYSDGQFDDARLALNLAQTAAEYGGVLLNYTRVTGLTKQNEEVAGLSFTDTETGKSYTLNAKVVINATGVFVDEILKMDVPSGRAIVRPSQGAHVVLDVSFLKGNSALMIPKTPDGRVLFAVPWHGKVLVGTTDTPLNEHSLEPKPLDEEIEFILTTAGKYLTKEPVRADVLAAFAGLRPLAAPGKDTDSTKEISRSHKLIISKSGLITITGGKWTTYRRMAMDVVDKAIALGKLDARKCITQDVKIHGYVAEMLTGDLGLYGADAEGIRQLISTHPELDIRLDPDFKYLKAEVVWMVRNEMVRTIEDVLSRRMRLLFLDAKGALALAPAVARVMAEELGKGEDWVEAQIEAFTALVAQYLLYAPGKENNGIHKVKATA</sequence>
<dbReference type="EC" id="1.1.5.3" evidence="1"/>
<keyword evidence="1" id="KW-0560">Oxidoreductase</keyword>
<accession>A0ACC6KY47</accession>
<organism evidence="1 2">
    <name type="scientific">Pedobacter africanus</name>
    <dbReference type="NCBI Taxonomy" id="151894"/>
    <lineage>
        <taxon>Bacteria</taxon>
        <taxon>Pseudomonadati</taxon>
        <taxon>Bacteroidota</taxon>
        <taxon>Sphingobacteriia</taxon>
        <taxon>Sphingobacteriales</taxon>
        <taxon>Sphingobacteriaceae</taxon>
        <taxon>Pedobacter</taxon>
    </lineage>
</organism>
<gene>
    <name evidence="1" type="ORF">J2X78_002762</name>
</gene>
<dbReference type="Proteomes" id="UP001246858">
    <property type="component" value="Unassembled WGS sequence"/>
</dbReference>
<reference evidence="1" key="1">
    <citation type="submission" date="2023-07" db="EMBL/GenBank/DDBJ databases">
        <title>Sorghum-associated microbial communities from plants grown in Nebraska, USA.</title>
        <authorList>
            <person name="Schachtman D."/>
        </authorList>
    </citation>
    <scope>NUCLEOTIDE SEQUENCE</scope>
    <source>
        <strain evidence="1">2697</strain>
    </source>
</reference>
<protein>
    <submittedName>
        <fullName evidence="1">Glycerol-3-phosphate dehydrogenase</fullName>
        <ecNumber evidence="1">1.1.5.3</ecNumber>
    </submittedName>
</protein>